<proteinExistence type="predicted"/>
<protein>
    <submittedName>
        <fullName evidence="1">DOMON-like domain-containing protein</fullName>
    </submittedName>
</protein>
<dbReference type="CDD" id="cd09627">
    <property type="entry name" value="DOMON_murB_like"/>
    <property type="match status" value="1"/>
</dbReference>
<comment type="caution">
    <text evidence="1">The sequence shown here is derived from an EMBL/GenBank/DDBJ whole genome shotgun (WGS) entry which is preliminary data.</text>
</comment>
<dbReference type="Proteomes" id="UP000807785">
    <property type="component" value="Unassembled WGS sequence"/>
</dbReference>
<organism evidence="1 2">
    <name type="scientific">Candidatus Methylophosphatis roskildensis</name>
    <dbReference type="NCBI Taxonomy" id="2899263"/>
    <lineage>
        <taxon>Bacteria</taxon>
        <taxon>Pseudomonadati</taxon>
        <taxon>Pseudomonadota</taxon>
        <taxon>Betaproteobacteria</taxon>
        <taxon>Nitrosomonadales</taxon>
        <taxon>Sterolibacteriaceae</taxon>
        <taxon>Candidatus Methylophosphatis</taxon>
    </lineage>
</organism>
<evidence type="ECO:0000313" key="2">
    <source>
        <dbReference type="Proteomes" id="UP000807785"/>
    </source>
</evidence>
<reference evidence="1" key="1">
    <citation type="submission" date="2020-10" db="EMBL/GenBank/DDBJ databases">
        <title>Connecting structure to function with the recovery of over 1000 high-quality activated sludge metagenome-assembled genomes encoding full-length rRNA genes using long-read sequencing.</title>
        <authorList>
            <person name="Singleton C.M."/>
            <person name="Petriglieri F."/>
            <person name="Kristensen J.M."/>
            <person name="Kirkegaard R.H."/>
            <person name="Michaelsen T.Y."/>
            <person name="Andersen M.H."/>
            <person name="Karst S.M."/>
            <person name="Dueholm M.S."/>
            <person name="Nielsen P.H."/>
            <person name="Albertsen M."/>
        </authorList>
    </citation>
    <scope>NUCLEOTIDE SEQUENCE</scope>
    <source>
        <strain evidence="1">Bjer_18-Q3-R1-45_BAT3C.347</strain>
    </source>
</reference>
<sequence length="171" mass="18431">MVRSIVVEPGYDAAGLRLVYRLTGNLAQLRLPSADTPAPAGRLWAHTCFEAFVAARSGSGYREWNFSPSGQSAEYAFSGYRERVLADVAEGPIAASAIHVHRMADSLALEARLALPPQSCTELAIGLSAVVEDADGGLSYWALRHPFAQPDFHHREGFALSLDLATSQFSV</sequence>
<name>A0A9D7HPN4_9PROT</name>
<evidence type="ECO:0000313" key="1">
    <source>
        <dbReference type="EMBL" id="MBK6971486.1"/>
    </source>
</evidence>
<accession>A0A9D7HPN4</accession>
<dbReference type="EMBL" id="JADJEV010000001">
    <property type="protein sequence ID" value="MBK6971486.1"/>
    <property type="molecule type" value="Genomic_DNA"/>
</dbReference>
<dbReference type="AlphaFoldDB" id="A0A9D7HPN4"/>
<gene>
    <name evidence="1" type="ORF">IPH26_00475</name>
</gene>